<comment type="function">
    <text evidence="4">Catalyzes the formation of sulfite from adenosine 5'-phosphosulfate (APS) using thioredoxin as an electron donor.</text>
</comment>
<evidence type="ECO:0000313" key="8">
    <source>
        <dbReference type="Proteomes" id="UP000638560"/>
    </source>
</evidence>
<dbReference type="EC" id="1.8.4.10" evidence="4"/>
<keyword evidence="4" id="KW-0408">Iron</keyword>
<evidence type="ECO:0000256" key="2">
    <source>
        <dbReference type="ARBA" id="ARBA00023002"/>
    </source>
</evidence>
<comment type="subcellular location">
    <subcellularLocation>
        <location evidence="4">Cytoplasm</location>
    </subcellularLocation>
</comment>
<feature type="binding site" evidence="4">
    <location>
        <position position="264"/>
    </location>
    <ligand>
        <name>[4Fe-4S] cluster</name>
        <dbReference type="ChEBI" id="CHEBI:49883"/>
    </ligand>
</feature>
<evidence type="ECO:0000256" key="5">
    <source>
        <dbReference type="SAM" id="MobiDB-lite"/>
    </source>
</evidence>
<comment type="catalytic activity">
    <reaction evidence="4">
        <text>[thioredoxin]-disulfide + sulfite + AMP + 2 H(+) = adenosine 5'-phosphosulfate + [thioredoxin]-dithiol</text>
        <dbReference type="Rhea" id="RHEA:21976"/>
        <dbReference type="Rhea" id="RHEA-COMP:10698"/>
        <dbReference type="Rhea" id="RHEA-COMP:10700"/>
        <dbReference type="ChEBI" id="CHEBI:15378"/>
        <dbReference type="ChEBI" id="CHEBI:17359"/>
        <dbReference type="ChEBI" id="CHEBI:29950"/>
        <dbReference type="ChEBI" id="CHEBI:50058"/>
        <dbReference type="ChEBI" id="CHEBI:58243"/>
        <dbReference type="ChEBI" id="CHEBI:456215"/>
        <dbReference type="EC" id="1.8.4.10"/>
    </reaction>
</comment>
<feature type="region of interest" description="Disordered" evidence="5">
    <location>
        <begin position="1"/>
        <end position="64"/>
    </location>
</feature>
<accession>A0ABS0GRK7</accession>
<dbReference type="Gene3D" id="3.40.50.620">
    <property type="entry name" value="HUPs"/>
    <property type="match status" value="1"/>
</dbReference>
<feature type="binding site" evidence="4">
    <location>
        <position position="179"/>
    </location>
    <ligand>
        <name>[4Fe-4S] cluster</name>
        <dbReference type="ChEBI" id="CHEBI:49883"/>
    </ligand>
</feature>
<comment type="pathway">
    <text evidence="3 4">Sulfur metabolism; hydrogen sulfide biosynthesis; sulfite from sulfate.</text>
</comment>
<comment type="cofactor">
    <cofactor evidence="4">
        <name>[4Fe-4S] cluster</name>
        <dbReference type="ChEBI" id="CHEBI:49883"/>
    </cofactor>
    <text evidence="4">Binds 1 [4Fe-4S] cluster per subunit.</text>
</comment>
<sequence length="291" mass="31635">MATHLNLIKLGPGAPSGRGPATRSPAPGNSAVGSPLPGNSAVGSPALRNLSVGSPVRTDPARRDPDELRALAEEAGRELEGAPAPEIVRWAVKEFGERFCLTSSMADGVLAHVVSRVVPGVDVIFLDTGLHFPETLRVRDTVARTLPVNVRSIRPRQTVGQQDGEYGPRLFSRAPDECCAMRKVEPLERALGNYDAWAAGLRRDESPTRANTPVVGFDPRRGKVKVNPIAAWTQAEVDSYIARWNVPVNELFRQGYTSIGCWPCTRRTKAGEDPRAGRWAMFEKTECGLHL</sequence>
<evidence type="ECO:0000313" key="7">
    <source>
        <dbReference type="EMBL" id="MBF9128664.1"/>
    </source>
</evidence>
<organism evidence="7 8">
    <name type="scientific">Plantactinospora alkalitolerans</name>
    <dbReference type="NCBI Taxonomy" id="2789879"/>
    <lineage>
        <taxon>Bacteria</taxon>
        <taxon>Bacillati</taxon>
        <taxon>Actinomycetota</taxon>
        <taxon>Actinomycetes</taxon>
        <taxon>Micromonosporales</taxon>
        <taxon>Micromonosporaceae</taxon>
        <taxon>Plantactinospora</taxon>
    </lineage>
</organism>
<comment type="similarity">
    <text evidence="1 4">Belongs to the PAPS reductase family. CysH subfamily.</text>
</comment>
<dbReference type="HAMAP" id="MF_00063">
    <property type="entry name" value="CysH"/>
    <property type="match status" value="1"/>
</dbReference>
<dbReference type="GO" id="GO:0004604">
    <property type="term" value="F:phosphoadenylyl-sulfate reductase (thioredoxin) activity"/>
    <property type="evidence" value="ECO:0007669"/>
    <property type="project" value="UniProtKB-EC"/>
</dbReference>
<keyword evidence="4" id="KW-0479">Metal-binding</keyword>
<evidence type="ECO:0000256" key="1">
    <source>
        <dbReference type="ARBA" id="ARBA00009732"/>
    </source>
</evidence>
<gene>
    <name evidence="4" type="primary">cysH</name>
    <name evidence="7" type="ORF">I0C86_06625</name>
</gene>
<keyword evidence="8" id="KW-1185">Reference proteome</keyword>
<feature type="domain" description="Phosphoadenosine phosphosulphate reductase" evidence="6">
    <location>
        <begin position="105"/>
        <end position="266"/>
    </location>
</feature>
<keyword evidence="4" id="KW-0411">Iron-sulfur</keyword>
<proteinExistence type="inferred from homology"/>
<evidence type="ECO:0000259" key="6">
    <source>
        <dbReference type="Pfam" id="PF01507"/>
    </source>
</evidence>
<dbReference type="Proteomes" id="UP000638560">
    <property type="component" value="Unassembled WGS sequence"/>
</dbReference>
<dbReference type="CDD" id="cd23945">
    <property type="entry name" value="PAPS_reductase"/>
    <property type="match status" value="1"/>
</dbReference>
<dbReference type="SUPFAM" id="SSF52402">
    <property type="entry name" value="Adenine nucleotide alpha hydrolases-like"/>
    <property type="match status" value="1"/>
</dbReference>
<reference evidence="7 8" key="1">
    <citation type="submission" date="2020-11" db="EMBL/GenBank/DDBJ databases">
        <title>A novel isolate from a Black sea contaminated sediment with potential to produce alkanes: Plantactinospora alkalitolerans sp. nov.</title>
        <authorList>
            <person name="Carro L."/>
            <person name="Veyisoglu A."/>
            <person name="Guven K."/>
            <person name="Schumann P."/>
            <person name="Klenk H.-P."/>
            <person name="Sahin N."/>
        </authorList>
    </citation>
    <scope>NUCLEOTIDE SEQUENCE [LARGE SCALE GENOMIC DNA]</scope>
    <source>
        <strain evidence="7 8">S1510</strain>
    </source>
</reference>
<dbReference type="NCBIfam" id="NF002537">
    <property type="entry name" value="PRK02090.1"/>
    <property type="match status" value="1"/>
</dbReference>
<name>A0ABS0GRK7_9ACTN</name>
<comment type="caution">
    <text evidence="7">The sequence shown here is derived from an EMBL/GenBank/DDBJ whole genome shotgun (WGS) entry which is preliminary data.</text>
</comment>
<dbReference type="PANTHER" id="PTHR46509">
    <property type="entry name" value="PHOSPHOADENOSINE PHOSPHOSULFATE REDUCTASE"/>
    <property type="match status" value="1"/>
</dbReference>
<dbReference type="InterPro" id="IPR002500">
    <property type="entry name" value="PAPS_reduct_dom"/>
</dbReference>
<dbReference type="EMBL" id="JADPUN010000083">
    <property type="protein sequence ID" value="MBF9128664.1"/>
    <property type="molecule type" value="Genomic_DNA"/>
</dbReference>
<dbReference type="Pfam" id="PF01507">
    <property type="entry name" value="PAPS_reduct"/>
    <property type="match status" value="1"/>
</dbReference>
<keyword evidence="2 4" id="KW-0560">Oxidoreductase</keyword>
<feature type="binding site" evidence="4">
    <location>
        <position position="261"/>
    </location>
    <ligand>
        <name>[4Fe-4S] cluster</name>
        <dbReference type="ChEBI" id="CHEBI:49883"/>
    </ligand>
</feature>
<feature type="active site" description="Nucleophile; cysteine thiosulfonate intermediate" evidence="4">
    <location>
        <position position="287"/>
    </location>
</feature>
<dbReference type="InterPro" id="IPR014729">
    <property type="entry name" value="Rossmann-like_a/b/a_fold"/>
</dbReference>
<evidence type="ECO:0000256" key="4">
    <source>
        <dbReference type="HAMAP-Rule" id="MF_00063"/>
    </source>
</evidence>
<protein>
    <recommendedName>
        <fullName evidence="4">Adenosine 5'-phosphosulfate reductase</fullName>
        <shortName evidence="4">APS reductase</shortName>
        <ecNumber evidence="4">1.8.4.10</ecNumber>
    </recommendedName>
    <alternativeName>
        <fullName evidence="4">5'-adenylylsulfate reductase</fullName>
    </alternativeName>
    <alternativeName>
        <fullName evidence="4">Thioredoxin-dependent 5'-adenylylsulfate reductase</fullName>
    </alternativeName>
</protein>
<feature type="binding site" evidence="4">
    <location>
        <position position="178"/>
    </location>
    <ligand>
        <name>[4Fe-4S] cluster</name>
        <dbReference type="ChEBI" id="CHEBI:49883"/>
    </ligand>
</feature>
<keyword evidence="4" id="KW-0963">Cytoplasm</keyword>
<dbReference type="PANTHER" id="PTHR46509:SF1">
    <property type="entry name" value="PHOSPHOADENOSINE PHOSPHOSULFATE REDUCTASE"/>
    <property type="match status" value="1"/>
</dbReference>
<dbReference type="NCBIfam" id="TIGR00434">
    <property type="entry name" value="cysH"/>
    <property type="match status" value="1"/>
</dbReference>
<dbReference type="InterPro" id="IPR004511">
    <property type="entry name" value="PAPS/APS_Rdtase"/>
</dbReference>
<evidence type="ECO:0000256" key="3">
    <source>
        <dbReference type="ARBA" id="ARBA00024327"/>
    </source>
</evidence>